<comment type="cofactor">
    <cofactor evidence="2 10">
        <name>NAD(+)</name>
        <dbReference type="ChEBI" id="CHEBI:57540"/>
    </cofactor>
</comment>
<reference evidence="12 13" key="1">
    <citation type="submission" date="2023-02" db="EMBL/GenBank/DDBJ databases">
        <title>Bacterial whole genome sequence for Curvibacter sp. HBC28.</title>
        <authorList>
            <person name="Le V."/>
            <person name="Ko S.-R."/>
            <person name="Ahn C.-Y."/>
            <person name="Oh H.-M."/>
        </authorList>
    </citation>
    <scope>NUCLEOTIDE SEQUENCE [LARGE SCALE GENOMIC DNA]</scope>
    <source>
        <strain evidence="12 13">HBC28</strain>
    </source>
</reference>
<evidence type="ECO:0000256" key="3">
    <source>
        <dbReference type="ARBA" id="ARBA00004947"/>
    </source>
</evidence>
<dbReference type="Pfam" id="PF01370">
    <property type="entry name" value="Epimerase"/>
    <property type="match status" value="1"/>
</dbReference>
<sequence>MILLTGGTGYIASHTAEALAQAGHPCVLLDNLANSPASTWQGLAQLCGDALVFEPGDVRDPATLDAIFARYPIQAVVHAASLKATGEGVADPALYYDNNVAGTVTLVRAMERAGLRRLVFSSSSTVYGNPSQACLAESAPLAPLSPEARTKVMVEQILTDVAASHPDWRITSLRCFNPVGAHPSGLLGEAPRGQTLNLLTVIGQVAAGQRPALSIFGDDYPTPDGTGVRDYIHVMDLAQGHLAAVRQVLRADPPPGQPRHQVLNLGRGQGVSVLQLLQAFEQHTGQRVPYQVVPRRPGDAASWVADATQVQQSLGWRAELGLAEMCTSAWRWQQRPDSPGL</sequence>
<keyword evidence="13" id="KW-1185">Reference proteome</keyword>
<dbReference type="PANTHER" id="PTHR43725">
    <property type="entry name" value="UDP-GLUCOSE 4-EPIMERASE"/>
    <property type="match status" value="1"/>
</dbReference>
<proteinExistence type="inferred from homology"/>
<dbReference type="InterPro" id="IPR036291">
    <property type="entry name" value="NAD(P)-bd_dom_sf"/>
</dbReference>
<accession>A0ABT5MDZ7</accession>
<organism evidence="12 13">
    <name type="scientific">Curvibacter microcysteis</name>
    <dbReference type="NCBI Taxonomy" id="3026419"/>
    <lineage>
        <taxon>Bacteria</taxon>
        <taxon>Pseudomonadati</taxon>
        <taxon>Pseudomonadota</taxon>
        <taxon>Betaproteobacteria</taxon>
        <taxon>Burkholderiales</taxon>
        <taxon>Comamonadaceae</taxon>
        <taxon>Curvibacter</taxon>
    </lineage>
</organism>
<evidence type="ECO:0000259" key="11">
    <source>
        <dbReference type="Pfam" id="PF01370"/>
    </source>
</evidence>
<evidence type="ECO:0000256" key="8">
    <source>
        <dbReference type="ARBA" id="ARBA00023144"/>
    </source>
</evidence>
<comment type="similarity">
    <text evidence="4 10">Belongs to the NAD(P)-dependent epimerase/dehydratase family.</text>
</comment>
<dbReference type="CDD" id="cd05247">
    <property type="entry name" value="UDP_G4E_1_SDR_e"/>
    <property type="match status" value="1"/>
</dbReference>
<keyword evidence="8" id="KW-0299">Galactose metabolism</keyword>
<keyword evidence="10" id="KW-0119">Carbohydrate metabolism</keyword>
<evidence type="ECO:0000256" key="6">
    <source>
        <dbReference type="ARBA" id="ARBA00018569"/>
    </source>
</evidence>
<evidence type="ECO:0000256" key="7">
    <source>
        <dbReference type="ARBA" id="ARBA00023027"/>
    </source>
</evidence>
<name>A0ABT5MDZ7_9BURK</name>
<evidence type="ECO:0000313" key="12">
    <source>
        <dbReference type="EMBL" id="MDD0814600.1"/>
    </source>
</evidence>
<dbReference type="Proteomes" id="UP001528672">
    <property type="component" value="Unassembled WGS sequence"/>
</dbReference>
<evidence type="ECO:0000256" key="9">
    <source>
        <dbReference type="ARBA" id="ARBA00023235"/>
    </source>
</evidence>
<dbReference type="InterPro" id="IPR001509">
    <property type="entry name" value="Epimerase_deHydtase"/>
</dbReference>
<dbReference type="GO" id="GO:0003978">
    <property type="term" value="F:UDP-glucose 4-epimerase activity"/>
    <property type="evidence" value="ECO:0007669"/>
    <property type="project" value="UniProtKB-EC"/>
</dbReference>
<evidence type="ECO:0000256" key="2">
    <source>
        <dbReference type="ARBA" id="ARBA00001911"/>
    </source>
</evidence>
<evidence type="ECO:0000313" key="13">
    <source>
        <dbReference type="Proteomes" id="UP001528672"/>
    </source>
</evidence>
<dbReference type="RefSeq" id="WP_273926243.1">
    <property type="nucleotide sequence ID" value="NZ_JAQSIO010000002.1"/>
</dbReference>
<evidence type="ECO:0000256" key="5">
    <source>
        <dbReference type="ARBA" id="ARBA00013189"/>
    </source>
</evidence>
<gene>
    <name evidence="12" type="primary">galE</name>
    <name evidence="12" type="ORF">PSQ39_08170</name>
</gene>
<evidence type="ECO:0000256" key="10">
    <source>
        <dbReference type="RuleBase" id="RU366046"/>
    </source>
</evidence>
<keyword evidence="7 10" id="KW-0520">NAD</keyword>
<dbReference type="PANTHER" id="PTHR43725:SF47">
    <property type="entry name" value="UDP-GLUCOSE 4-EPIMERASE"/>
    <property type="match status" value="1"/>
</dbReference>
<keyword evidence="9 10" id="KW-0413">Isomerase</keyword>
<dbReference type="NCBIfam" id="TIGR01179">
    <property type="entry name" value="galE"/>
    <property type="match status" value="1"/>
</dbReference>
<comment type="subunit">
    <text evidence="10">Homodimer.</text>
</comment>
<dbReference type="Gene3D" id="3.90.25.10">
    <property type="entry name" value="UDP-galactose 4-epimerase, domain 1"/>
    <property type="match status" value="1"/>
</dbReference>
<dbReference type="SUPFAM" id="SSF51735">
    <property type="entry name" value="NAD(P)-binding Rossmann-fold domains"/>
    <property type="match status" value="1"/>
</dbReference>
<feature type="domain" description="NAD-dependent epimerase/dehydratase" evidence="11">
    <location>
        <begin position="2"/>
        <end position="250"/>
    </location>
</feature>
<comment type="catalytic activity">
    <reaction evidence="1 10">
        <text>UDP-alpha-D-glucose = UDP-alpha-D-galactose</text>
        <dbReference type="Rhea" id="RHEA:22168"/>
        <dbReference type="ChEBI" id="CHEBI:58885"/>
        <dbReference type="ChEBI" id="CHEBI:66914"/>
        <dbReference type="EC" id="5.1.3.2"/>
    </reaction>
</comment>
<dbReference type="EC" id="5.1.3.2" evidence="5 10"/>
<comment type="caution">
    <text evidence="12">The sequence shown here is derived from an EMBL/GenBank/DDBJ whole genome shotgun (WGS) entry which is preliminary data.</text>
</comment>
<protein>
    <recommendedName>
        <fullName evidence="6 10">UDP-glucose 4-epimerase</fullName>
        <ecNumber evidence="5 10">5.1.3.2</ecNumber>
    </recommendedName>
</protein>
<comment type="pathway">
    <text evidence="3 10">Carbohydrate metabolism; galactose metabolism.</text>
</comment>
<dbReference type="InterPro" id="IPR005886">
    <property type="entry name" value="UDP_G4E"/>
</dbReference>
<dbReference type="Gene3D" id="3.40.50.720">
    <property type="entry name" value="NAD(P)-binding Rossmann-like Domain"/>
    <property type="match status" value="1"/>
</dbReference>
<evidence type="ECO:0000256" key="1">
    <source>
        <dbReference type="ARBA" id="ARBA00000083"/>
    </source>
</evidence>
<evidence type="ECO:0000256" key="4">
    <source>
        <dbReference type="ARBA" id="ARBA00007637"/>
    </source>
</evidence>
<dbReference type="EMBL" id="JAQSIO010000002">
    <property type="protein sequence ID" value="MDD0814600.1"/>
    <property type="molecule type" value="Genomic_DNA"/>
</dbReference>